<dbReference type="AlphaFoldDB" id="A0A2P7S9K2"/>
<dbReference type="InterPro" id="IPR050584">
    <property type="entry name" value="Cholesterol_7-desaturase"/>
</dbReference>
<evidence type="ECO:0000259" key="2">
    <source>
        <dbReference type="Pfam" id="PF19112"/>
    </source>
</evidence>
<dbReference type="EMBL" id="PXYK01000012">
    <property type="protein sequence ID" value="PSJ59166.1"/>
    <property type="molecule type" value="Genomic_DNA"/>
</dbReference>
<dbReference type="Gene3D" id="3.90.380.10">
    <property type="entry name" value="Naphthalene 1,2-dioxygenase Alpha Subunit, Chain A, domain 1"/>
    <property type="match status" value="1"/>
</dbReference>
<dbReference type="RefSeq" id="WP_106772850.1">
    <property type="nucleotide sequence ID" value="NZ_PXYK01000012.1"/>
</dbReference>
<evidence type="ECO:0000313" key="3">
    <source>
        <dbReference type="EMBL" id="PSJ59166.1"/>
    </source>
</evidence>
<name>A0A2P7S9K2_9HYPH</name>
<feature type="domain" description="Vanillate O-demethylase oxygenase-like C-terminal catalytic" evidence="2">
    <location>
        <begin position="109"/>
        <end position="275"/>
    </location>
</feature>
<dbReference type="GO" id="GO:0016491">
    <property type="term" value="F:oxidoreductase activity"/>
    <property type="evidence" value="ECO:0007669"/>
    <property type="project" value="UniProtKB-KW"/>
</dbReference>
<proteinExistence type="predicted"/>
<organism evidence="3 4">
    <name type="scientific">Kumtagia ephedrae</name>
    <dbReference type="NCBI Taxonomy" id="2116701"/>
    <lineage>
        <taxon>Bacteria</taxon>
        <taxon>Pseudomonadati</taxon>
        <taxon>Pseudomonadota</taxon>
        <taxon>Alphaproteobacteria</taxon>
        <taxon>Hyphomicrobiales</taxon>
        <taxon>Phyllobacteriaceae</taxon>
        <taxon>Kumtagia</taxon>
    </lineage>
</organism>
<dbReference type="PANTHER" id="PTHR21266">
    <property type="entry name" value="IRON-SULFUR DOMAIN CONTAINING PROTEIN"/>
    <property type="match status" value="1"/>
</dbReference>
<sequence>MSNTALCSDDVLLNDWHVVADLANLSAEVPFRTRLLGIDLTIQAGRRHGRDVVRDDSGEAVASEIRYGFLWACLGTPDRAIVGVPEAGETDRHLVTGGSIAVKVSGLRAVENFLDMGHFPFVHTGWLGDEPHTEVAPYKVEVTEADELLATECRFYQPVASPTASEGFVVDYVYKVIRPYTVALYKSNPVQKDRLDVITLFVQPVDEENCVAHPFLCYLKDGIDAAIVRSFMQLIFAQDKPILENQMPKRLPLDPRAETPIRADAVSVFYRRWLRDHAVSYGAIPART</sequence>
<comment type="caution">
    <text evidence="3">The sequence shown here is derived from an EMBL/GenBank/DDBJ whole genome shotgun (WGS) entry which is preliminary data.</text>
</comment>
<evidence type="ECO:0000313" key="4">
    <source>
        <dbReference type="Proteomes" id="UP000241229"/>
    </source>
</evidence>
<evidence type="ECO:0000256" key="1">
    <source>
        <dbReference type="ARBA" id="ARBA00023002"/>
    </source>
</evidence>
<dbReference type="PANTHER" id="PTHR21266:SF60">
    <property type="entry name" value="3-KETOSTEROID-9-ALPHA-MONOOXYGENASE, OXYGENASE COMPONENT"/>
    <property type="match status" value="1"/>
</dbReference>
<accession>A0A2P7S9K2</accession>
<reference evidence="3 4" key="1">
    <citation type="submission" date="2018-03" db="EMBL/GenBank/DDBJ databases">
        <title>The draft genome of Mesorhizobium sp. 6GN-30.</title>
        <authorList>
            <person name="Liu L."/>
            <person name="Li L."/>
            <person name="Wang T."/>
            <person name="Zhang X."/>
            <person name="Liang L."/>
        </authorList>
    </citation>
    <scope>NUCLEOTIDE SEQUENCE [LARGE SCALE GENOMIC DNA]</scope>
    <source>
        <strain evidence="3 4">6GN30</strain>
    </source>
</reference>
<keyword evidence="4" id="KW-1185">Reference proteome</keyword>
<gene>
    <name evidence="3" type="ORF">C7I84_14210</name>
</gene>
<dbReference type="InterPro" id="IPR044043">
    <property type="entry name" value="VanA_C_cat"/>
</dbReference>
<dbReference type="Pfam" id="PF19112">
    <property type="entry name" value="VanA_C"/>
    <property type="match status" value="1"/>
</dbReference>
<dbReference type="SUPFAM" id="SSF55961">
    <property type="entry name" value="Bet v1-like"/>
    <property type="match status" value="1"/>
</dbReference>
<protein>
    <submittedName>
        <fullName evidence="3">(2Fe-2S)-binding protein</fullName>
    </submittedName>
</protein>
<dbReference type="OrthoDB" id="9769355at2"/>
<keyword evidence="1" id="KW-0560">Oxidoreductase</keyword>
<dbReference type="Proteomes" id="UP000241229">
    <property type="component" value="Unassembled WGS sequence"/>
</dbReference>